<keyword evidence="3" id="KW-1185">Reference proteome</keyword>
<dbReference type="RefSeq" id="WP_352888979.1">
    <property type="nucleotide sequence ID" value="NZ_JBEPIJ010000008.1"/>
</dbReference>
<comment type="caution">
    <text evidence="2">The sequence shown here is derived from an EMBL/GenBank/DDBJ whole genome shotgun (WGS) entry which is preliminary data.</text>
</comment>
<name>A0ABV2AA64_9GAMM</name>
<dbReference type="InterPro" id="IPR029068">
    <property type="entry name" value="Glyas_Bleomycin-R_OHBP_Dase"/>
</dbReference>
<dbReference type="Gene3D" id="3.10.180.10">
    <property type="entry name" value="2,3-Dihydroxybiphenyl 1,2-Dioxygenase, domain 1"/>
    <property type="match status" value="1"/>
</dbReference>
<reference evidence="2 3" key="1">
    <citation type="submission" date="2024-06" db="EMBL/GenBank/DDBJ databases">
        <authorList>
            <person name="Li Z."/>
            <person name="Jiang Y."/>
        </authorList>
    </citation>
    <scope>NUCLEOTIDE SEQUENCE [LARGE SCALE GENOMIC DNA]</scope>
    <source>
        <strain evidence="2 3">HSW-8</strain>
    </source>
</reference>
<dbReference type="SUPFAM" id="SSF54593">
    <property type="entry name" value="Glyoxalase/Bleomycin resistance protein/Dihydroxybiphenyl dioxygenase"/>
    <property type="match status" value="1"/>
</dbReference>
<dbReference type="CDD" id="cd06587">
    <property type="entry name" value="VOC"/>
    <property type="match status" value="1"/>
</dbReference>
<proteinExistence type="predicted"/>
<dbReference type="PROSITE" id="PS51819">
    <property type="entry name" value="VOC"/>
    <property type="match status" value="1"/>
</dbReference>
<dbReference type="InterPro" id="IPR041581">
    <property type="entry name" value="Glyoxalase_6"/>
</dbReference>
<organism evidence="2 3">
    <name type="scientific">Sinimarinibacterium thermocellulolyticum</name>
    <dbReference type="NCBI Taxonomy" id="3170016"/>
    <lineage>
        <taxon>Bacteria</taxon>
        <taxon>Pseudomonadati</taxon>
        <taxon>Pseudomonadota</taxon>
        <taxon>Gammaproteobacteria</taxon>
        <taxon>Nevskiales</taxon>
        <taxon>Nevskiaceae</taxon>
        <taxon>Sinimarinibacterium</taxon>
    </lineage>
</organism>
<dbReference type="EMBL" id="JBEPIJ010000008">
    <property type="protein sequence ID" value="MES0874034.1"/>
    <property type="molecule type" value="Genomic_DNA"/>
</dbReference>
<dbReference type="Proteomes" id="UP001465331">
    <property type="component" value="Unassembled WGS sequence"/>
</dbReference>
<feature type="domain" description="VOC" evidence="1">
    <location>
        <begin position="1"/>
        <end position="124"/>
    </location>
</feature>
<dbReference type="Pfam" id="PF18029">
    <property type="entry name" value="Glyoxalase_6"/>
    <property type="match status" value="1"/>
</dbReference>
<protein>
    <submittedName>
        <fullName evidence="2">VOC family protein</fullName>
    </submittedName>
</protein>
<dbReference type="InterPro" id="IPR037523">
    <property type="entry name" value="VOC_core"/>
</dbReference>
<accession>A0ABV2AA64</accession>
<evidence type="ECO:0000313" key="2">
    <source>
        <dbReference type="EMBL" id="MES0874034.1"/>
    </source>
</evidence>
<evidence type="ECO:0000313" key="3">
    <source>
        <dbReference type="Proteomes" id="UP001465331"/>
    </source>
</evidence>
<gene>
    <name evidence="2" type="ORF">ABSH63_08465</name>
</gene>
<evidence type="ECO:0000259" key="1">
    <source>
        <dbReference type="PROSITE" id="PS51819"/>
    </source>
</evidence>
<sequence length="135" mass="14554">MIELIANIDVDDLSAALAFYVDGLGLAVRRRFGDLGVELCGASSSIFLLVKPAGTTPAPDAAARDYRRHWTPVHLDFVVDDVQAAAARAVAAGARLEGEIRTHRWGRIAHLADPFGHGVCLIQFLDRGYDEIADA</sequence>